<keyword evidence="2" id="KW-0808">Transferase</keyword>
<dbReference type="Proteomes" id="UP001595279">
    <property type="component" value="Unassembled WGS sequence"/>
</dbReference>
<gene>
    <name evidence="5" type="ORF">ACFOGI_03290</name>
</gene>
<keyword evidence="3" id="KW-0418">Kinase</keyword>
<evidence type="ECO:0000313" key="5">
    <source>
        <dbReference type="EMBL" id="MFC3039272.1"/>
    </source>
</evidence>
<dbReference type="EMBL" id="JBHRSA010000008">
    <property type="protein sequence ID" value="MFC3039272.1"/>
    <property type="molecule type" value="Genomic_DNA"/>
</dbReference>
<reference evidence="6" key="1">
    <citation type="journal article" date="2019" name="Int. J. Syst. Evol. Microbiol.">
        <title>The Global Catalogue of Microorganisms (GCM) 10K type strain sequencing project: providing services to taxonomists for standard genome sequencing and annotation.</title>
        <authorList>
            <consortium name="The Broad Institute Genomics Platform"/>
            <consortium name="The Broad Institute Genome Sequencing Center for Infectious Disease"/>
            <person name="Wu L."/>
            <person name="Ma J."/>
        </authorList>
    </citation>
    <scope>NUCLEOTIDE SEQUENCE [LARGE SCALE GENOMIC DNA]</scope>
    <source>
        <strain evidence="6">KCTC 13128</strain>
    </source>
</reference>
<accession>A0ABV7CSA4</accession>
<dbReference type="Gene3D" id="3.30.565.30">
    <property type="entry name" value="Sporulation initiation phosphotransferase B (SpoOB), C-terminal domain"/>
    <property type="match status" value="1"/>
</dbReference>
<proteinExistence type="predicted"/>
<evidence type="ECO:0000256" key="3">
    <source>
        <dbReference type="ARBA" id="ARBA00022777"/>
    </source>
</evidence>
<evidence type="ECO:0000256" key="2">
    <source>
        <dbReference type="ARBA" id="ARBA00022679"/>
    </source>
</evidence>
<organism evidence="5 6">
    <name type="scientific">Virgibacillus xinjiangensis</name>
    <dbReference type="NCBI Taxonomy" id="393090"/>
    <lineage>
        <taxon>Bacteria</taxon>
        <taxon>Bacillati</taxon>
        <taxon>Bacillota</taxon>
        <taxon>Bacilli</taxon>
        <taxon>Bacillales</taxon>
        <taxon>Bacillaceae</taxon>
        <taxon>Virgibacillus</taxon>
    </lineage>
</organism>
<dbReference type="RefSeq" id="WP_390268378.1">
    <property type="nucleotide sequence ID" value="NZ_JBHRSA010000008.1"/>
</dbReference>
<feature type="domain" description="SpoOB alpha-helical" evidence="4">
    <location>
        <begin position="3"/>
        <end position="53"/>
    </location>
</feature>
<keyword evidence="1" id="KW-0597">Phosphoprotein</keyword>
<dbReference type="SUPFAM" id="SSF55890">
    <property type="entry name" value="Sporulation response regulatory protein Spo0B"/>
    <property type="match status" value="1"/>
</dbReference>
<dbReference type="InterPro" id="IPR016120">
    <property type="entry name" value="Sig_transdc_His_kin_SpoOB"/>
</dbReference>
<sequence length="175" mass="20630">MEEKEVINVLQHYRHDLMNNLQVVQGYLTMGRSEKVKSKIESMLQDYKEESRLMGLKAPCFTLWVLRFDHLHSNLRMKYRIKTESKDLSTADKVVTELCKKTVDWLREACEETRMYDIILEVTETETPSRIQVSILLTGEVQHTRMEEQILPDERIHVRQTADGMKCDLFVPLTI</sequence>
<evidence type="ECO:0000256" key="1">
    <source>
        <dbReference type="ARBA" id="ARBA00022553"/>
    </source>
</evidence>
<protein>
    <submittedName>
        <fullName evidence="5">Spo0B domain-containing protein</fullName>
    </submittedName>
</protein>
<dbReference type="Pfam" id="PF14689">
    <property type="entry name" value="SPOB_a"/>
    <property type="match status" value="1"/>
</dbReference>
<keyword evidence="6" id="KW-1185">Reference proteome</keyword>
<dbReference type="Gene3D" id="1.10.287.130">
    <property type="match status" value="1"/>
</dbReference>
<evidence type="ECO:0000313" key="6">
    <source>
        <dbReference type="Proteomes" id="UP001595279"/>
    </source>
</evidence>
<dbReference type="InterPro" id="IPR037100">
    <property type="entry name" value="Spo0B_C_sf"/>
</dbReference>
<name>A0ABV7CSA4_9BACI</name>
<evidence type="ECO:0000259" key="4">
    <source>
        <dbReference type="Pfam" id="PF14689"/>
    </source>
</evidence>
<comment type="caution">
    <text evidence="5">The sequence shown here is derived from an EMBL/GenBank/DDBJ whole genome shotgun (WGS) entry which is preliminary data.</text>
</comment>
<dbReference type="InterPro" id="IPR039506">
    <property type="entry name" value="SPOB_a"/>
</dbReference>